<feature type="non-terminal residue" evidence="2">
    <location>
        <position position="1"/>
    </location>
</feature>
<comment type="caution">
    <text evidence="2">The sequence shown here is derived from an EMBL/GenBank/DDBJ whole genome shotgun (WGS) entry which is preliminary data.</text>
</comment>
<dbReference type="Pfam" id="PF01076">
    <property type="entry name" value="Mob_Pre"/>
    <property type="match status" value="1"/>
</dbReference>
<dbReference type="NCBIfam" id="NF041497">
    <property type="entry name" value="MobV"/>
    <property type="match status" value="1"/>
</dbReference>
<protein>
    <submittedName>
        <fullName evidence="2">MobV family relaxase</fullName>
    </submittedName>
</protein>
<dbReference type="CDD" id="cd17242">
    <property type="entry name" value="MobM_relaxase"/>
    <property type="match status" value="1"/>
</dbReference>
<feature type="non-terminal residue" evidence="2">
    <location>
        <position position="310"/>
    </location>
</feature>
<evidence type="ECO:0000256" key="1">
    <source>
        <dbReference type="SAM" id="MobiDB-lite"/>
    </source>
</evidence>
<dbReference type="EMBL" id="JBDQQU010000364">
    <property type="protein sequence ID" value="MEO3957391.1"/>
    <property type="molecule type" value="Genomic_DNA"/>
</dbReference>
<name>A0ABV0HBY8_9NEIS</name>
<proteinExistence type="predicted"/>
<keyword evidence="3" id="KW-1185">Reference proteome</keyword>
<gene>
    <name evidence="2" type="primary">mobV</name>
    <name evidence="2" type="ORF">ABH309_23385</name>
</gene>
<dbReference type="Proteomes" id="UP001438292">
    <property type="component" value="Unassembled WGS sequence"/>
</dbReference>
<evidence type="ECO:0000313" key="2">
    <source>
        <dbReference type="EMBL" id="MEO3957391.1"/>
    </source>
</evidence>
<dbReference type="InterPro" id="IPR001668">
    <property type="entry name" value="Mob_Pre"/>
</dbReference>
<feature type="compositionally biased region" description="Basic and acidic residues" evidence="1">
    <location>
        <begin position="241"/>
        <end position="295"/>
    </location>
</feature>
<feature type="region of interest" description="Disordered" evidence="1">
    <location>
        <begin position="241"/>
        <end position="310"/>
    </location>
</feature>
<organism evidence="2 3">
    <name type="scientific">Chromobacterium piscinae</name>
    <dbReference type="NCBI Taxonomy" id="686831"/>
    <lineage>
        <taxon>Bacteria</taxon>
        <taxon>Pseudomonadati</taxon>
        <taxon>Pseudomonadota</taxon>
        <taxon>Betaproteobacteria</taxon>
        <taxon>Neisseriales</taxon>
        <taxon>Chromobacteriaceae</taxon>
        <taxon>Chromobacterium</taxon>
    </lineage>
</organism>
<accession>A0ABV0HBY8</accession>
<dbReference type="Gene3D" id="3.30.930.30">
    <property type="match status" value="1"/>
</dbReference>
<sequence length="310" mass="36492">VKVRKDSVISAEMVLTASPEFFDSDVSLKDWKKANVDFLKERYGDNLINVVCHNDEKTPHLHAIITPIMTDEDNNRLSMKEFLGGKQTLRELQSDYAEAMKPFGLDRGIEKSVAHHQDIKSYYSNIEEAKKIAHENKDDFNVQRTVKIKIDVPEPEGKFFKTISPEAAKQNTVEHLQEYKKEVNKKLDPLYDQMIDLAYENKMLREENKELKQIAGNLNQDNELLRRREKRFEHMRELCPEESQKLQESYKNRVREMEEKRKQEEEIKKQQALVEKQEREKRIQEAAARRPKGESTMDNNPEPKPQPQPE</sequence>
<evidence type="ECO:0000313" key="3">
    <source>
        <dbReference type="Proteomes" id="UP001438292"/>
    </source>
</evidence>
<reference evidence="2 3" key="1">
    <citation type="submission" date="2024-05" db="EMBL/GenBank/DDBJ databases">
        <authorList>
            <person name="De Oliveira J.P."/>
            <person name="Noriler S.A."/>
            <person name="De Oliveira A.G."/>
            <person name="Sipoli D.S."/>
        </authorList>
    </citation>
    <scope>NUCLEOTIDE SEQUENCE [LARGE SCALE GENOMIC DNA]</scope>
    <source>
        <strain evidence="2 3">LABIM186</strain>
    </source>
</reference>